<feature type="signal peptide" evidence="4">
    <location>
        <begin position="1"/>
        <end position="30"/>
    </location>
</feature>
<feature type="chain" id="PRO_5041486465" description="Dirigent protein" evidence="4">
    <location>
        <begin position="31"/>
        <end position="320"/>
    </location>
</feature>
<reference evidence="5 6" key="1">
    <citation type="journal article" date="2023" name="BMC Biotechnol.">
        <title>Vitis rotundifolia cv Carlos genome sequencing.</title>
        <authorList>
            <person name="Huff M."/>
            <person name="Hulse-Kemp A."/>
            <person name="Scheffler B."/>
            <person name="Youngblood R."/>
            <person name="Simpson S."/>
            <person name="Babiker E."/>
            <person name="Staton M."/>
        </authorList>
    </citation>
    <scope>NUCLEOTIDE SEQUENCE [LARGE SCALE GENOMIC DNA]</scope>
    <source>
        <tissue evidence="5">Leaf</tissue>
    </source>
</reference>
<protein>
    <recommendedName>
        <fullName evidence="4">Dirigent protein</fullName>
    </recommendedName>
</protein>
<keyword evidence="6" id="KW-1185">Reference proteome</keyword>
<dbReference type="PANTHER" id="PTHR46215">
    <property type="entry name" value="DIRIGENT PROTEIN 24-RELATED"/>
    <property type="match status" value="1"/>
</dbReference>
<evidence type="ECO:0000313" key="5">
    <source>
        <dbReference type="EMBL" id="KAJ9698319.1"/>
    </source>
</evidence>
<comment type="subcellular location">
    <subcellularLocation>
        <location evidence="4">Secreted</location>
        <location evidence="4">Extracellular space</location>
        <location evidence="4">Apoplast</location>
    </subcellularLocation>
</comment>
<comment type="caution">
    <text evidence="5">The sequence shown here is derived from an EMBL/GenBank/DDBJ whole genome shotgun (WGS) entry which is preliminary data.</text>
</comment>
<dbReference type="Proteomes" id="UP001168098">
    <property type="component" value="Unassembled WGS sequence"/>
</dbReference>
<keyword evidence="4" id="KW-0732">Signal</keyword>
<organism evidence="5 6">
    <name type="scientific">Vitis rotundifolia</name>
    <name type="common">Muscadine grape</name>
    <dbReference type="NCBI Taxonomy" id="103349"/>
    <lineage>
        <taxon>Eukaryota</taxon>
        <taxon>Viridiplantae</taxon>
        <taxon>Streptophyta</taxon>
        <taxon>Embryophyta</taxon>
        <taxon>Tracheophyta</taxon>
        <taxon>Spermatophyta</taxon>
        <taxon>Magnoliopsida</taxon>
        <taxon>eudicotyledons</taxon>
        <taxon>Gunneridae</taxon>
        <taxon>Pentapetalae</taxon>
        <taxon>rosids</taxon>
        <taxon>Vitales</taxon>
        <taxon>Vitaceae</taxon>
        <taxon>Viteae</taxon>
        <taxon>Vitis</taxon>
    </lineage>
</organism>
<evidence type="ECO:0000256" key="3">
    <source>
        <dbReference type="ARBA" id="ARBA00022525"/>
    </source>
</evidence>
<comment type="subunit">
    <text evidence="2 4">Homodimer.</text>
</comment>
<dbReference type="InterPro" id="IPR004265">
    <property type="entry name" value="Dirigent"/>
</dbReference>
<dbReference type="PANTHER" id="PTHR46215:SF15">
    <property type="entry name" value="DIRIGENT PROTEIN 24"/>
    <property type="match status" value="1"/>
</dbReference>
<accession>A0AA39DW58</accession>
<evidence type="ECO:0000256" key="1">
    <source>
        <dbReference type="ARBA" id="ARBA00010746"/>
    </source>
</evidence>
<dbReference type="Gene3D" id="2.40.480.10">
    <property type="entry name" value="Allene oxide cyclase-like"/>
    <property type="match status" value="1"/>
</dbReference>
<keyword evidence="4" id="KW-0052">Apoplast</keyword>
<dbReference type="GO" id="GO:0009699">
    <property type="term" value="P:phenylpropanoid biosynthetic process"/>
    <property type="evidence" value="ECO:0007669"/>
    <property type="project" value="UniProtKB-ARBA"/>
</dbReference>
<dbReference type="Pfam" id="PF03018">
    <property type="entry name" value="Dirigent"/>
    <property type="match status" value="1"/>
</dbReference>
<dbReference type="InterPro" id="IPR044859">
    <property type="entry name" value="Allene_oxi_cyc_Dirigent"/>
</dbReference>
<keyword evidence="3 4" id="KW-0964">Secreted</keyword>
<evidence type="ECO:0000313" key="6">
    <source>
        <dbReference type="Proteomes" id="UP001168098"/>
    </source>
</evidence>
<name>A0AA39DW58_VITRO</name>
<evidence type="ECO:0000256" key="4">
    <source>
        <dbReference type="RuleBase" id="RU363099"/>
    </source>
</evidence>
<comment type="similarity">
    <text evidence="1 4">Belongs to the plant dirigent protein family.</text>
</comment>
<evidence type="ECO:0000256" key="2">
    <source>
        <dbReference type="ARBA" id="ARBA00011738"/>
    </source>
</evidence>
<dbReference type="AlphaFoldDB" id="A0AA39DW58"/>
<sequence length="320" mass="33268">MAKHILLTSRALKATLHLLLLAIALRCGHAARILTEEDADPPVLVPEPEAPEAPDMAPVAGPAATIPTAASPLTTTTSATVADEHPPLSFFMHDILGGSNPTARVEAGIIANTQINGLPFTKTNGGVFPMNGGVPLVTANGVINNNGIMNNNNLPFLAGLNGGSTSTVVQNNGNNNVVTNGDTLPFVTPGQLPAGATLQKLMFGTITVIDDELTEGHEIGSSVVGRAQGFYLASSLDGSSQTMAFTALFHEGDHHEEDTLSFFGVHRTAAPESQIAIVGGTGKYENANGYASIQTLHPTDQHTTDGVETLLHVSVFISDQ</sequence>
<proteinExistence type="inferred from homology"/>
<gene>
    <name evidence="5" type="ORF">PVL29_007414</name>
</gene>
<dbReference type="GO" id="GO:0048046">
    <property type="term" value="C:apoplast"/>
    <property type="evidence" value="ECO:0007669"/>
    <property type="project" value="UniProtKB-SubCell"/>
</dbReference>
<comment type="function">
    <text evidence="4">Dirigent proteins impart stereoselectivity on the phenoxy radical-coupling reaction, yielding optically active lignans from two molecules of coniferyl alcohol in the biosynthesis of lignans, flavonolignans, and alkaloids and thus plays a central role in plant secondary metabolism.</text>
</comment>
<dbReference type="EMBL" id="JARBHA010000006">
    <property type="protein sequence ID" value="KAJ9698319.1"/>
    <property type="molecule type" value="Genomic_DNA"/>
</dbReference>